<organism evidence="1">
    <name type="scientific">freshwater metagenome</name>
    <dbReference type="NCBI Taxonomy" id="449393"/>
    <lineage>
        <taxon>unclassified sequences</taxon>
        <taxon>metagenomes</taxon>
        <taxon>ecological metagenomes</taxon>
    </lineage>
</organism>
<accession>A0A6J7ASH0</accession>
<dbReference type="EMBL" id="CAFAAV010000321">
    <property type="protein sequence ID" value="CAB4835590.1"/>
    <property type="molecule type" value="Genomic_DNA"/>
</dbReference>
<protein>
    <submittedName>
        <fullName evidence="1">Unannotated protein</fullName>
    </submittedName>
</protein>
<reference evidence="1" key="1">
    <citation type="submission" date="2020-05" db="EMBL/GenBank/DDBJ databases">
        <authorList>
            <person name="Chiriac C."/>
            <person name="Salcher M."/>
            <person name="Ghai R."/>
            <person name="Kavagutti S V."/>
        </authorList>
    </citation>
    <scope>NUCLEOTIDE SEQUENCE</scope>
</reference>
<gene>
    <name evidence="1" type="ORF">UFOPK3099_02817</name>
</gene>
<evidence type="ECO:0000313" key="1">
    <source>
        <dbReference type="EMBL" id="CAB4835590.1"/>
    </source>
</evidence>
<sequence length="58" mass="6095">MACPDQFSMVNGRVLSSVVLMWAIPKDRLSRPSDVVIVATEATAAAAATIPVPPRTVS</sequence>
<dbReference type="AlphaFoldDB" id="A0A6J7ASH0"/>
<name>A0A6J7ASH0_9ZZZZ</name>
<proteinExistence type="predicted"/>